<organism evidence="1 2">
    <name type="scientific">Ochrobactrum vermis</name>
    <dbReference type="NCBI Taxonomy" id="1827297"/>
    <lineage>
        <taxon>Bacteria</taxon>
        <taxon>Pseudomonadati</taxon>
        <taxon>Pseudomonadota</taxon>
        <taxon>Alphaproteobacteria</taxon>
        <taxon>Hyphomicrobiales</taxon>
        <taxon>Brucellaceae</taxon>
        <taxon>Brucella/Ochrobactrum group</taxon>
        <taxon>Ochrobactrum</taxon>
    </lineage>
</organism>
<gene>
    <name evidence="1" type="ORF">WH297_14175</name>
</gene>
<keyword evidence="2" id="KW-1185">Reference proteome</keyword>
<name>A0ABU8PF36_9HYPH</name>
<proteinExistence type="predicted"/>
<evidence type="ECO:0000313" key="1">
    <source>
        <dbReference type="EMBL" id="MEJ5020872.1"/>
    </source>
</evidence>
<reference evidence="1 2" key="1">
    <citation type="submission" date="2023-12" db="EMBL/GenBank/DDBJ databases">
        <title>Gut-associated functions are favored during microbiome assembly across C. elegans life.</title>
        <authorList>
            <person name="Zimmermann J."/>
        </authorList>
    </citation>
    <scope>NUCLEOTIDE SEQUENCE [LARGE SCALE GENOMIC DNA]</scope>
    <source>
        <strain evidence="1 2">MYb71</strain>
    </source>
</reference>
<evidence type="ECO:0000313" key="2">
    <source>
        <dbReference type="Proteomes" id="UP001375812"/>
    </source>
</evidence>
<dbReference type="RefSeq" id="WP_181153391.1">
    <property type="nucleotide sequence ID" value="NZ_JBBGZH010000002.1"/>
</dbReference>
<dbReference type="Proteomes" id="UP001375812">
    <property type="component" value="Unassembled WGS sequence"/>
</dbReference>
<sequence>MFRLPVKNINEMDTKARVGKSEARLGDVPGLVSEGLCGVIAFPNLPEKPK</sequence>
<accession>A0ABU8PF36</accession>
<comment type="caution">
    <text evidence="1">The sequence shown here is derived from an EMBL/GenBank/DDBJ whole genome shotgun (WGS) entry which is preliminary data.</text>
</comment>
<dbReference type="EMBL" id="JBBGZH010000002">
    <property type="protein sequence ID" value="MEJ5020872.1"/>
    <property type="molecule type" value="Genomic_DNA"/>
</dbReference>
<protein>
    <submittedName>
        <fullName evidence="1">Uncharacterized protein</fullName>
    </submittedName>
</protein>